<feature type="non-terminal residue" evidence="2">
    <location>
        <position position="199"/>
    </location>
</feature>
<reference evidence="2" key="1">
    <citation type="journal article" date="2014" name="Front. Microbiol.">
        <title>High frequency of phylogenetically diverse reductive dehalogenase-homologous genes in deep subseafloor sedimentary metagenomes.</title>
        <authorList>
            <person name="Kawai M."/>
            <person name="Futagami T."/>
            <person name="Toyoda A."/>
            <person name="Takaki Y."/>
            <person name="Nishi S."/>
            <person name="Hori S."/>
            <person name="Arai W."/>
            <person name="Tsubouchi T."/>
            <person name="Morono Y."/>
            <person name="Uchiyama I."/>
            <person name="Ito T."/>
            <person name="Fujiyama A."/>
            <person name="Inagaki F."/>
            <person name="Takami H."/>
        </authorList>
    </citation>
    <scope>NUCLEOTIDE SEQUENCE</scope>
    <source>
        <strain evidence="2">Expedition CK06-06</strain>
    </source>
</reference>
<organism evidence="2">
    <name type="scientific">marine sediment metagenome</name>
    <dbReference type="NCBI Taxonomy" id="412755"/>
    <lineage>
        <taxon>unclassified sequences</taxon>
        <taxon>metagenomes</taxon>
        <taxon>ecological metagenomes</taxon>
    </lineage>
</organism>
<sequence length="199" mass="22978">MRLLYRLGLSGRRLLPQQRCEAFGASANGVQKIGKLYVINLDRQTDRWFEMEQELKHVKDASGRELTSLVERFSAIDARTFARPPPSTDDVDPFYTLRDQLFVEPQPHALPDRFELNRPIRMSRPEVAIALSHIEVWRKIAAGDQSYCLVLEDDTWFRPGFAHHLDQAWTEIGVGIDDRVPFDILYLSYKEARHGAPKT</sequence>
<feature type="domain" description="Glycosyl transferase family 25" evidence="1">
    <location>
        <begin position="35"/>
        <end position="172"/>
    </location>
</feature>
<name>X0T7Y2_9ZZZZ</name>
<dbReference type="Pfam" id="PF01755">
    <property type="entry name" value="Glyco_transf_25"/>
    <property type="match status" value="1"/>
</dbReference>
<evidence type="ECO:0000313" key="2">
    <source>
        <dbReference type="EMBL" id="GAF83436.1"/>
    </source>
</evidence>
<dbReference type="InterPro" id="IPR002654">
    <property type="entry name" value="Glyco_trans_25"/>
</dbReference>
<proteinExistence type="predicted"/>
<evidence type="ECO:0000259" key="1">
    <source>
        <dbReference type="Pfam" id="PF01755"/>
    </source>
</evidence>
<gene>
    <name evidence="2" type="ORF">S01H1_06764</name>
</gene>
<protein>
    <recommendedName>
        <fullName evidence="1">Glycosyl transferase family 25 domain-containing protein</fullName>
    </recommendedName>
</protein>
<dbReference type="AlphaFoldDB" id="X0T7Y2"/>
<dbReference type="CDD" id="cd06532">
    <property type="entry name" value="Glyco_transf_25"/>
    <property type="match status" value="1"/>
</dbReference>
<accession>X0T7Y2</accession>
<dbReference type="EMBL" id="BARS01003485">
    <property type="protein sequence ID" value="GAF83436.1"/>
    <property type="molecule type" value="Genomic_DNA"/>
</dbReference>
<comment type="caution">
    <text evidence="2">The sequence shown here is derived from an EMBL/GenBank/DDBJ whole genome shotgun (WGS) entry which is preliminary data.</text>
</comment>